<feature type="region of interest" description="Disordered" evidence="1">
    <location>
        <begin position="131"/>
        <end position="175"/>
    </location>
</feature>
<protein>
    <submittedName>
        <fullName evidence="2">Uncharacterized protein</fullName>
    </submittedName>
</protein>
<reference evidence="3" key="1">
    <citation type="journal article" date="2017" name="Nat. Ecol. Evol.">
        <title>Genome expansion and lineage-specific genetic innovations in the forest pathogenic fungi Armillaria.</title>
        <authorList>
            <person name="Sipos G."/>
            <person name="Prasanna A.N."/>
            <person name="Walter M.C."/>
            <person name="O'Connor E."/>
            <person name="Balint B."/>
            <person name="Krizsan K."/>
            <person name="Kiss B."/>
            <person name="Hess J."/>
            <person name="Varga T."/>
            <person name="Slot J."/>
            <person name="Riley R."/>
            <person name="Boka B."/>
            <person name="Rigling D."/>
            <person name="Barry K."/>
            <person name="Lee J."/>
            <person name="Mihaltcheva S."/>
            <person name="LaButti K."/>
            <person name="Lipzen A."/>
            <person name="Waldron R."/>
            <person name="Moloney N.M."/>
            <person name="Sperisen C."/>
            <person name="Kredics L."/>
            <person name="Vagvoelgyi C."/>
            <person name="Patrignani A."/>
            <person name="Fitzpatrick D."/>
            <person name="Nagy I."/>
            <person name="Doyle S."/>
            <person name="Anderson J.B."/>
            <person name="Grigoriev I.V."/>
            <person name="Gueldener U."/>
            <person name="Muensterkoetter M."/>
            <person name="Nagy L.G."/>
        </authorList>
    </citation>
    <scope>NUCLEOTIDE SEQUENCE [LARGE SCALE GENOMIC DNA]</scope>
    <source>
        <strain evidence="3">C18/9</strain>
    </source>
</reference>
<gene>
    <name evidence="2" type="ORF">ARMOST_03162</name>
</gene>
<evidence type="ECO:0000313" key="2">
    <source>
        <dbReference type="EMBL" id="SJK99851.1"/>
    </source>
</evidence>
<name>A0A284QTY1_ARMOS</name>
<dbReference type="EMBL" id="FUEG01000002">
    <property type="protein sequence ID" value="SJK99851.1"/>
    <property type="molecule type" value="Genomic_DNA"/>
</dbReference>
<sequence length="175" mass="20504">MNKDSDEPQRHEDIVPQEVDVELEERGIHSNKNNEILQSEWCRSHAHAKQSQEEVLLLREEMWRVLQFLKWKAHWWDERRSIQNTGQDVAFAESLNAYACWQCDLQLLLRQSFQDIWMTLLEDMQKEMEAVTLEKSGADDEDGNDEEEDESDFEEVDSEGSDVNGSNDEDTGDIN</sequence>
<dbReference type="AlphaFoldDB" id="A0A284QTY1"/>
<organism evidence="2 3">
    <name type="scientific">Armillaria ostoyae</name>
    <name type="common">Armillaria root rot fungus</name>
    <dbReference type="NCBI Taxonomy" id="47428"/>
    <lineage>
        <taxon>Eukaryota</taxon>
        <taxon>Fungi</taxon>
        <taxon>Dikarya</taxon>
        <taxon>Basidiomycota</taxon>
        <taxon>Agaricomycotina</taxon>
        <taxon>Agaricomycetes</taxon>
        <taxon>Agaricomycetidae</taxon>
        <taxon>Agaricales</taxon>
        <taxon>Marasmiineae</taxon>
        <taxon>Physalacriaceae</taxon>
        <taxon>Armillaria</taxon>
    </lineage>
</organism>
<dbReference type="STRING" id="47428.A0A284QTY1"/>
<accession>A0A284QTY1</accession>
<dbReference type="OrthoDB" id="3263473at2759"/>
<evidence type="ECO:0000256" key="1">
    <source>
        <dbReference type="SAM" id="MobiDB-lite"/>
    </source>
</evidence>
<evidence type="ECO:0000313" key="3">
    <source>
        <dbReference type="Proteomes" id="UP000219338"/>
    </source>
</evidence>
<keyword evidence="3" id="KW-1185">Reference proteome</keyword>
<dbReference type="Proteomes" id="UP000219338">
    <property type="component" value="Unassembled WGS sequence"/>
</dbReference>
<feature type="compositionally biased region" description="Acidic residues" evidence="1">
    <location>
        <begin position="139"/>
        <end position="160"/>
    </location>
</feature>
<proteinExistence type="predicted"/>